<dbReference type="Pfam" id="PF01221">
    <property type="entry name" value="Dynein_light"/>
    <property type="match status" value="1"/>
</dbReference>
<dbReference type="FunFam" id="3.30.740.10:FF:000006">
    <property type="entry name" value="Dynein light chain"/>
    <property type="match status" value="1"/>
</dbReference>
<organism evidence="2 3">
    <name type="scientific">Opisthorchis felineus</name>
    <dbReference type="NCBI Taxonomy" id="147828"/>
    <lineage>
        <taxon>Eukaryota</taxon>
        <taxon>Metazoa</taxon>
        <taxon>Spiralia</taxon>
        <taxon>Lophotrochozoa</taxon>
        <taxon>Platyhelminthes</taxon>
        <taxon>Trematoda</taxon>
        <taxon>Digenea</taxon>
        <taxon>Opisthorchiida</taxon>
        <taxon>Opisthorchiata</taxon>
        <taxon>Opisthorchiidae</taxon>
        <taxon>Opisthorchis</taxon>
    </lineage>
</organism>
<name>A0A4S2LZS6_OPIFE</name>
<evidence type="ECO:0000256" key="1">
    <source>
        <dbReference type="RuleBase" id="RU365010"/>
    </source>
</evidence>
<keyword evidence="1" id="KW-0206">Cytoskeleton</keyword>
<dbReference type="OrthoDB" id="6506078at2759"/>
<dbReference type="AlphaFoldDB" id="A0A4S2LZS6"/>
<dbReference type="EMBL" id="SJOL01006437">
    <property type="protein sequence ID" value="TGZ66867.1"/>
    <property type="molecule type" value="Genomic_DNA"/>
</dbReference>
<keyword evidence="1" id="KW-0505">Motor protein</keyword>
<dbReference type="GO" id="GO:0005868">
    <property type="term" value="C:cytoplasmic dynein complex"/>
    <property type="evidence" value="ECO:0007669"/>
    <property type="project" value="TreeGrafter"/>
</dbReference>
<comment type="caution">
    <text evidence="2">The sequence shown here is derived from an EMBL/GenBank/DDBJ whole genome shotgun (WGS) entry which is preliminary data.</text>
</comment>
<dbReference type="PANTHER" id="PTHR11886">
    <property type="entry name" value="DYNEIN LIGHT CHAIN"/>
    <property type="match status" value="1"/>
</dbReference>
<comment type="subcellular location">
    <subcellularLocation>
        <location evidence="1">Cytoplasm</location>
        <location evidence="1">Cytoskeleton</location>
    </subcellularLocation>
</comment>
<dbReference type="InterPro" id="IPR001372">
    <property type="entry name" value="Dynein_light_chain_typ-1/2"/>
</dbReference>
<dbReference type="Gene3D" id="3.30.740.10">
    <property type="entry name" value="Protein Inhibitor Of Neuronal Nitric Oxide Synthase"/>
    <property type="match status" value="1"/>
</dbReference>
<sequence>MDYSQFKIKKCDLPEETKKLALKTYKEAIEKCKNEKEVCSYMKTMFDKECVPTWHCIVGRDFASHVTYDESKYIHFEYGNHTVLLFKCG</sequence>
<comment type="similarity">
    <text evidence="1">Belongs to the dynein light chain family.</text>
</comment>
<accession>A0A4S2LZS6</accession>
<keyword evidence="1" id="KW-0963">Cytoplasm</keyword>
<dbReference type="Proteomes" id="UP000308267">
    <property type="component" value="Unassembled WGS sequence"/>
</dbReference>
<dbReference type="GO" id="GO:0045505">
    <property type="term" value="F:dynein intermediate chain binding"/>
    <property type="evidence" value="ECO:0007669"/>
    <property type="project" value="TreeGrafter"/>
</dbReference>
<evidence type="ECO:0000313" key="2">
    <source>
        <dbReference type="EMBL" id="TGZ66867.1"/>
    </source>
</evidence>
<keyword evidence="1" id="KW-0243">Dynein</keyword>
<dbReference type="SMART" id="SM01375">
    <property type="entry name" value="Dynein_light"/>
    <property type="match status" value="1"/>
</dbReference>
<gene>
    <name evidence="2" type="ORF">CRM22_005096</name>
</gene>
<keyword evidence="1" id="KW-0493">Microtubule</keyword>
<dbReference type="PANTHER" id="PTHR11886:SF35">
    <property type="entry name" value="DYNEIN LIGHT CHAIN"/>
    <property type="match status" value="1"/>
</dbReference>
<protein>
    <recommendedName>
        <fullName evidence="1">Dynein light chain</fullName>
    </recommendedName>
</protein>
<evidence type="ECO:0000313" key="3">
    <source>
        <dbReference type="Proteomes" id="UP000308267"/>
    </source>
</evidence>
<dbReference type="GO" id="GO:0005874">
    <property type="term" value="C:microtubule"/>
    <property type="evidence" value="ECO:0007669"/>
    <property type="project" value="UniProtKB-KW"/>
</dbReference>
<dbReference type="STRING" id="147828.A0A4S2LZS6"/>
<proteinExistence type="inferred from homology"/>
<dbReference type="InterPro" id="IPR037177">
    <property type="entry name" value="DLC_sf"/>
</dbReference>
<dbReference type="GO" id="GO:0007017">
    <property type="term" value="P:microtubule-based process"/>
    <property type="evidence" value="ECO:0007669"/>
    <property type="project" value="InterPro"/>
</dbReference>
<keyword evidence="3" id="KW-1185">Reference proteome</keyword>
<reference evidence="2 3" key="1">
    <citation type="journal article" date="2019" name="BMC Genomics">
        <title>New insights from Opisthorchis felineus genome: update on genomics of the epidemiologically important liver flukes.</title>
        <authorList>
            <person name="Ershov N.I."/>
            <person name="Mordvinov V.A."/>
            <person name="Prokhortchouk E.B."/>
            <person name="Pakharukova M.Y."/>
            <person name="Gunbin K.V."/>
            <person name="Ustyantsev K."/>
            <person name="Genaev M.A."/>
            <person name="Blinov A.G."/>
            <person name="Mazur A."/>
            <person name="Boulygina E."/>
            <person name="Tsygankova S."/>
            <person name="Khrameeva E."/>
            <person name="Chekanov N."/>
            <person name="Fan G."/>
            <person name="Xiao A."/>
            <person name="Zhang H."/>
            <person name="Xu X."/>
            <person name="Yang H."/>
            <person name="Solovyev V."/>
            <person name="Lee S.M."/>
            <person name="Liu X."/>
            <person name="Afonnikov D.A."/>
            <person name="Skryabin K.G."/>
        </authorList>
    </citation>
    <scope>NUCLEOTIDE SEQUENCE [LARGE SCALE GENOMIC DNA]</scope>
    <source>
        <strain evidence="2">AK-0245</strain>
        <tissue evidence="2">Whole organism</tissue>
    </source>
</reference>
<dbReference type="SUPFAM" id="SSF54648">
    <property type="entry name" value="DLC"/>
    <property type="match status" value="1"/>
</dbReference>